<name>Q8H391_ORYSJ</name>
<reference evidence="2" key="2">
    <citation type="journal article" date="2008" name="Nucleic Acids Res.">
        <title>The rice annotation project database (RAP-DB): 2008 update.</title>
        <authorList>
            <consortium name="The rice annotation project (RAP)"/>
        </authorList>
    </citation>
    <scope>GENOME REANNOTATION</scope>
    <source>
        <strain evidence="2">cv. Nipponbare</strain>
    </source>
</reference>
<sequence>MVRLVGDFDASRFRRDGFKKTDCPTTNNLAIGGSDPTELISEETMKMSYDERLKSSKQTDEEAIK</sequence>
<accession>Q8H391</accession>
<dbReference type="EMBL" id="AP005244">
    <property type="protein sequence ID" value="BAC16167.1"/>
    <property type="molecule type" value="Genomic_DNA"/>
</dbReference>
<dbReference type="Proteomes" id="UP000000763">
    <property type="component" value="Chromosome 7"/>
</dbReference>
<proteinExistence type="predicted"/>
<evidence type="ECO:0000313" key="2">
    <source>
        <dbReference type="Proteomes" id="UP000000763"/>
    </source>
</evidence>
<evidence type="ECO:0000313" key="1">
    <source>
        <dbReference type="EMBL" id="BAC16167.1"/>
    </source>
</evidence>
<reference evidence="2" key="1">
    <citation type="journal article" date="2005" name="Nature">
        <title>The map-based sequence of the rice genome.</title>
        <authorList>
            <consortium name="International rice genome sequencing project (IRGSP)"/>
            <person name="Matsumoto T."/>
            <person name="Wu J."/>
            <person name="Kanamori H."/>
            <person name="Katayose Y."/>
            <person name="Fujisawa M."/>
            <person name="Namiki N."/>
            <person name="Mizuno H."/>
            <person name="Yamamoto K."/>
            <person name="Antonio B.A."/>
            <person name="Baba T."/>
            <person name="Sakata K."/>
            <person name="Nagamura Y."/>
            <person name="Aoki H."/>
            <person name="Arikawa K."/>
            <person name="Arita K."/>
            <person name="Bito T."/>
            <person name="Chiden Y."/>
            <person name="Fujitsuka N."/>
            <person name="Fukunaka R."/>
            <person name="Hamada M."/>
            <person name="Harada C."/>
            <person name="Hayashi A."/>
            <person name="Hijishita S."/>
            <person name="Honda M."/>
            <person name="Hosokawa S."/>
            <person name="Ichikawa Y."/>
            <person name="Idonuma A."/>
            <person name="Iijima M."/>
            <person name="Ikeda M."/>
            <person name="Ikeno M."/>
            <person name="Ito K."/>
            <person name="Ito S."/>
            <person name="Ito T."/>
            <person name="Ito Y."/>
            <person name="Ito Y."/>
            <person name="Iwabuchi A."/>
            <person name="Kamiya K."/>
            <person name="Karasawa W."/>
            <person name="Kurita K."/>
            <person name="Katagiri S."/>
            <person name="Kikuta A."/>
            <person name="Kobayashi H."/>
            <person name="Kobayashi N."/>
            <person name="Machita K."/>
            <person name="Maehara T."/>
            <person name="Masukawa M."/>
            <person name="Mizubayashi T."/>
            <person name="Mukai Y."/>
            <person name="Nagasaki H."/>
            <person name="Nagata Y."/>
            <person name="Naito S."/>
            <person name="Nakashima M."/>
            <person name="Nakama Y."/>
            <person name="Nakamichi Y."/>
            <person name="Nakamura M."/>
            <person name="Meguro A."/>
            <person name="Negishi M."/>
            <person name="Ohta I."/>
            <person name="Ohta T."/>
            <person name="Okamoto M."/>
            <person name="Ono N."/>
            <person name="Saji S."/>
            <person name="Sakaguchi M."/>
            <person name="Sakai K."/>
            <person name="Shibata M."/>
            <person name="Shimokawa T."/>
            <person name="Song J."/>
            <person name="Takazaki Y."/>
            <person name="Terasawa K."/>
            <person name="Tsugane M."/>
            <person name="Tsuji K."/>
            <person name="Ueda S."/>
            <person name="Waki K."/>
            <person name="Yamagata H."/>
            <person name="Yamamoto M."/>
            <person name="Yamamoto S."/>
            <person name="Yamane H."/>
            <person name="Yoshiki S."/>
            <person name="Yoshihara R."/>
            <person name="Yukawa K."/>
            <person name="Zhong H."/>
            <person name="Yano M."/>
            <person name="Yuan Q."/>
            <person name="Ouyang S."/>
            <person name="Liu J."/>
            <person name="Jones K.M."/>
            <person name="Gansberger K."/>
            <person name="Moffat K."/>
            <person name="Hill J."/>
            <person name="Bera J."/>
            <person name="Fadrosh D."/>
            <person name="Jin S."/>
            <person name="Johri S."/>
            <person name="Kim M."/>
            <person name="Overton L."/>
            <person name="Reardon M."/>
            <person name="Tsitrin T."/>
            <person name="Vuong H."/>
            <person name="Weaver B."/>
            <person name="Ciecko A."/>
            <person name="Tallon L."/>
            <person name="Jackson J."/>
            <person name="Pai G."/>
            <person name="Aken S.V."/>
            <person name="Utterback T."/>
            <person name="Reidmuller S."/>
            <person name="Feldblyum T."/>
            <person name="Hsiao J."/>
            <person name="Zismann V."/>
            <person name="Iobst S."/>
            <person name="de Vazeille A.R."/>
            <person name="Buell C.R."/>
            <person name="Ying K."/>
            <person name="Li Y."/>
            <person name="Lu T."/>
            <person name="Huang Y."/>
            <person name="Zhao Q."/>
            <person name="Feng Q."/>
            <person name="Zhang L."/>
            <person name="Zhu J."/>
            <person name="Weng Q."/>
            <person name="Mu J."/>
            <person name="Lu Y."/>
            <person name="Fan D."/>
            <person name="Liu Y."/>
            <person name="Guan J."/>
            <person name="Zhang Y."/>
            <person name="Yu S."/>
            <person name="Liu X."/>
            <person name="Zhang Y."/>
            <person name="Hong G."/>
            <person name="Han B."/>
            <person name="Choisne N."/>
            <person name="Demange N."/>
            <person name="Orjeda G."/>
            <person name="Samain S."/>
            <person name="Cattolico L."/>
            <person name="Pelletier E."/>
            <person name="Couloux A."/>
            <person name="Segurens B."/>
            <person name="Wincker P."/>
            <person name="D'Hont A."/>
            <person name="Scarpelli C."/>
            <person name="Weissenbach J."/>
            <person name="Salanoubat M."/>
            <person name="Quetier F."/>
            <person name="Yu Y."/>
            <person name="Kim H.R."/>
            <person name="Rambo T."/>
            <person name="Currie J."/>
            <person name="Collura K."/>
            <person name="Luo M."/>
            <person name="Yang T."/>
            <person name="Ammiraju J.S.S."/>
            <person name="Engler F."/>
            <person name="Soderlund C."/>
            <person name="Wing R.A."/>
            <person name="Palmer L.E."/>
            <person name="de la Bastide M."/>
            <person name="Spiegel L."/>
            <person name="Nascimento L."/>
            <person name="Zutavern T."/>
            <person name="O'Shaughnessy A."/>
            <person name="Dike S."/>
            <person name="Dedhia N."/>
            <person name="Preston R."/>
            <person name="Balija V."/>
            <person name="McCombie W.R."/>
            <person name="Chow T."/>
            <person name="Chen H."/>
            <person name="Chung M."/>
            <person name="Chen C."/>
            <person name="Shaw J."/>
            <person name="Wu H."/>
            <person name="Hsiao K."/>
            <person name="Chao Y."/>
            <person name="Chu M."/>
            <person name="Cheng C."/>
            <person name="Hour A."/>
            <person name="Lee P."/>
            <person name="Lin S."/>
            <person name="Lin Y."/>
            <person name="Liou J."/>
            <person name="Liu S."/>
            <person name="Hsing Y."/>
            <person name="Raghuvanshi S."/>
            <person name="Mohanty A."/>
            <person name="Bharti A.K."/>
            <person name="Gaur A."/>
            <person name="Gupta V."/>
            <person name="Kumar D."/>
            <person name="Ravi V."/>
            <person name="Vij S."/>
            <person name="Kapur A."/>
            <person name="Khurana P."/>
            <person name="Khurana P."/>
            <person name="Khurana J.P."/>
            <person name="Tyagi A.K."/>
            <person name="Gaikwad K."/>
            <person name="Singh A."/>
            <person name="Dalal V."/>
            <person name="Srivastava S."/>
            <person name="Dixit A."/>
            <person name="Pal A.K."/>
            <person name="Ghazi I.A."/>
            <person name="Yadav M."/>
            <person name="Pandit A."/>
            <person name="Bhargava A."/>
            <person name="Sureshbabu K."/>
            <person name="Batra K."/>
            <person name="Sharma T.R."/>
            <person name="Mohapatra T."/>
            <person name="Singh N.K."/>
            <person name="Messing J."/>
            <person name="Nelson A.B."/>
            <person name="Fuks G."/>
            <person name="Kavchok S."/>
            <person name="Keizer G."/>
            <person name="Linton E."/>
            <person name="Llaca V."/>
            <person name="Song R."/>
            <person name="Tanyolac B."/>
            <person name="Young S."/>
            <person name="Ho-Il K."/>
            <person name="Hahn J.H."/>
            <person name="Sangsakoo G."/>
            <person name="Vanavichit A."/>
            <person name="de Mattos Luiz.A.T."/>
            <person name="Zimmer P.D."/>
            <person name="Malone G."/>
            <person name="Dellagostin O."/>
            <person name="de Oliveira A.C."/>
            <person name="Bevan M."/>
            <person name="Bancroft I."/>
            <person name="Minx P."/>
            <person name="Cordum H."/>
            <person name="Wilson R."/>
            <person name="Cheng Z."/>
            <person name="Jin W."/>
            <person name="Jiang J."/>
            <person name="Leong S.A."/>
            <person name="Iwama H."/>
            <person name="Gojobori T."/>
            <person name="Itoh T."/>
            <person name="Niimura Y."/>
            <person name="Fujii Y."/>
            <person name="Habara T."/>
            <person name="Sakai H."/>
            <person name="Sato Y."/>
            <person name="Wilson G."/>
            <person name="Kumar K."/>
            <person name="McCouch S."/>
            <person name="Juretic N."/>
            <person name="Hoen D."/>
            <person name="Wright S."/>
            <person name="Bruskiewich R."/>
            <person name="Bureau T."/>
            <person name="Miyao A."/>
            <person name="Hirochika H."/>
            <person name="Nishikawa T."/>
            <person name="Kadowaki K."/>
            <person name="Sugiura M."/>
            <person name="Burr B."/>
            <person name="Sasaki T."/>
        </authorList>
    </citation>
    <scope>NUCLEOTIDE SEQUENCE [LARGE SCALE GENOMIC DNA]</scope>
    <source>
        <strain evidence="2">cv. Nipponbare</strain>
    </source>
</reference>
<organism evidence="1 2">
    <name type="scientific">Oryza sativa subsp. japonica</name>
    <name type="common">Rice</name>
    <dbReference type="NCBI Taxonomy" id="39947"/>
    <lineage>
        <taxon>Eukaryota</taxon>
        <taxon>Viridiplantae</taxon>
        <taxon>Streptophyta</taxon>
        <taxon>Embryophyta</taxon>
        <taxon>Tracheophyta</taxon>
        <taxon>Spermatophyta</taxon>
        <taxon>Magnoliopsida</taxon>
        <taxon>Liliopsida</taxon>
        <taxon>Poales</taxon>
        <taxon>Poaceae</taxon>
        <taxon>BOP clade</taxon>
        <taxon>Oryzoideae</taxon>
        <taxon>Oryzeae</taxon>
        <taxon>Oryzinae</taxon>
        <taxon>Oryza</taxon>
        <taxon>Oryza sativa</taxon>
    </lineage>
</organism>
<gene>
    <name evidence="1" type="primary">OJ1513_F02.128</name>
</gene>
<dbReference type="AlphaFoldDB" id="Q8H391"/>
<protein>
    <submittedName>
        <fullName evidence="1">Uncharacterized protein</fullName>
    </submittedName>
</protein>